<dbReference type="InterPro" id="IPR053249">
    <property type="entry name" value="LFS"/>
</dbReference>
<dbReference type="OrthoDB" id="1592664at2759"/>
<dbReference type="Pfam" id="PF10604">
    <property type="entry name" value="Polyketide_cyc2"/>
    <property type="match status" value="1"/>
</dbReference>
<dbReference type="EMBL" id="DF973254">
    <property type="protein sequence ID" value="GAU22812.1"/>
    <property type="molecule type" value="Genomic_DNA"/>
</dbReference>
<dbReference type="AlphaFoldDB" id="A0A2Z6MBA6"/>
<evidence type="ECO:0000313" key="2">
    <source>
        <dbReference type="Proteomes" id="UP000242715"/>
    </source>
</evidence>
<dbReference type="Proteomes" id="UP000242715">
    <property type="component" value="Unassembled WGS sequence"/>
</dbReference>
<evidence type="ECO:0000313" key="1">
    <source>
        <dbReference type="EMBL" id="GAU22812.1"/>
    </source>
</evidence>
<gene>
    <name evidence="1" type="ORF">TSUD_142520</name>
</gene>
<reference evidence="2" key="1">
    <citation type="journal article" date="2017" name="Front. Plant Sci.">
        <title>Climate Clever Clovers: New Paradigm to Reduce the Environmental Footprint of Ruminants by Breeding Low Methanogenic Forages Utilizing Haplotype Variation.</title>
        <authorList>
            <person name="Kaur P."/>
            <person name="Appels R."/>
            <person name="Bayer P.E."/>
            <person name="Keeble-Gagnere G."/>
            <person name="Wang J."/>
            <person name="Hirakawa H."/>
            <person name="Shirasawa K."/>
            <person name="Vercoe P."/>
            <person name="Stefanova K."/>
            <person name="Durmic Z."/>
            <person name="Nichols P."/>
            <person name="Revell C."/>
            <person name="Isobe S.N."/>
            <person name="Edwards D."/>
            <person name="Erskine W."/>
        </authorList>
    </citation>
    <scope>NUCLEOTIDE SEQUENCE [LARGE SCALE GENOMIC DNA]</scope>
    <source>
        <strain evidence="2">cv. Daliak</strain>
    </source>
</reference>
<proteinExistence type="predicted"/>
<organism evidence="1 2">
    <name type="scientific">Trifolium subterraneum</name>
    <name type="common">Subterranean clover</name>
    <dbReference type="NCBI Taxonomy" id="3900"/>
    <lineage>
        <taxon>Eukaryota</taxon>
        <taxon>Viridiplantae</taxon>
        <taxon>Streptophyta</taxon>
        <taxon>Embryophyta</taxon>
        <taxon>Tracheophyta</taxon>
        <taxon>Spermatophyta</taxon>
        <taxon>Magnoliopsida</taxon>
        <taxon>eudicotyledons</taxon>
        <taxon>Gunneridae</taxon>
        <taxon>Pentapetalae</taxon>
        <taxon>rosids</taxon>
        <taxon>fabids</taxon>
        <taxon>Fabales</taxon>
        <taxon>Fabaceae</taxon>
        <taxon>Papilionoideae</taxon>
        <taxon>50 kb inversion clade</taxon>
        <taxon>NPAAA clade</taxon>
        <taxon>Hologalegina</taxon>
        <taxon>IRL clade</taxon>
        <taxon>Trifolieae</taxon>
        <taxon>Trifolium</taxon>
    </lineage>
</organism>
<dbReference type="PANTHER" id="PTHR33789:SF3">
    <property type="entry name" value="LACHRYMATORY-FACTOR SYNTHASE-LIKE"/>
    <property type="match status" value="1"/>
</dbReference>
<evidence type="ECO:0008006" key="3">
    <source>
        <dbReference type="Google" id="ProtNLM"/>
    </source>
</evidence>
<dbReference type="InterPro" id="IPR023393">
    <property type="entry name" value="START-like_dom_sf"/>
</dbReference>
<dbReference type="CDD" id="cd07821">
    <property type="entry name" value="PYR_PYL_RCAR_like"/>
    <property type="match status" value="1"/>
</dbReference>
<dbReference type="InterPro" id="IPR019587">
    <property type="entry name" value="Polyketide_cyclase/dehydratase"/>
</dbReference>
<name>A0A2Z6MBA6_TRISU</name>
<dbReference type="Gene3D" id="3.30.530.20">
    <property type="match status" value="1"/>
</dbReference>
<keyword evidence="2" id="KW-1185">Reference proteome</keyword>
<dbReference type="GO" id="GO:0004864">
    <property type="term" value="F:protein phosphatase inhibitor activity"/>
    <property type="evidence" value="ECO:0007669"/>
    <property type="project" value="UniProtKB-ARBA"/>
</dbReference>
<accession>A0A2Z6MBA6</accession>
<dbReference type="SUPFAM" id="SSF55961">
    <property type="entry name" value="Bet v1-like"/>
    <property type="match status" value="1"/>
</dbReference>
<protein>
    <recommendedName>
        <fullName evidence="3">Bet v I/Major latex protein domain-containing protein</fullName>
    </recommendedName>
</protein>
<dbReference type="PANTHER" id="PTHR33789">
    <property type="entry name" value="LACHRYMATORY-FACTOR SYNTHASE"/>
    <property type="match status" value="1"/>
</dbReference>
<sequence length="172" mass="19359">MDSIQQTQEKWKGKAKTELLGCKAEQVWPLLEDFFGLGKWFPTLSTCIPLEGTSGKPGCVRFCGGFKTPVDEQCKKNLNWTKQKLLSIDPIQREFSYSIIDGNVGFHNYVSTVKVIEKDDGCVIEWLYEVEPVEGWKLEYLDLFIGSGLDEMGQRIQGALKIMEDALVGASN</sequence>